<name>A0A2P8HX59_9BACI</name>
<gene>
    <name evidence="2" type="ORF">B0H94_10292</name>
</gene>
<evidence type="ECO:0000256" key="1">
    <source>
        <dbReference type="SAM" id="MobiDB-lite"/>
    </source>
</evidence>
<dbReference type="AlphaFoldDB" id="A0A2P8HX59"/>
<reference evidence="2 3" key="1">
    <citation type="submission" date="2018-03" db="EMBL/GenBank/DDBJ databases">
        <title>Genomic Encyclopedia of Type Strains, Phase III (KMG-III): the genomes of soil and plant-associated and newly described type strains.</title>
        <authorList>
            <person name="Whitman W."/>
        </authorList>
    </citation>
    <scope>NUCLEOTIDE SEQUENCE [LARGE SCALE GENOMIC DNA]</scope>
    <source>
        <strain evidence="2 3">CGMCC 1.07653</strain>
    </source>
</reference>
<feature type="region of interest" description="Disordered" evidence="1">
    <location>
        <begin position="101"/>
        <end position="125"/>
    </location>
</feature>
<comment type="caution">
    <text evidence="2">The sequence shown here is derived from an EMBL/GenBank/DDBJ whole genome shotgun (WGS) entry which is preliminary data.</text>
</comment>
<organism evidence="2 3">
    <name type="scientific">Salsuginibacillus halophilus</name>
    <dbReference type="NCBI Taxonomy" id="517424"/>
    <lineage>
        <taxon>Bacteria</taxon>
        <taxon>Bacillati</taxon>
        <taxon>Bacillota</taxon>
        <taxon>Bacilli</taxon>
        <taxon>Bacillales</taxon>
        <taxon>Bacillaceae</taxon>
        <taxon>Salsuginibacillus</taxon>
    </lineage>
</organism>
<feature type="compositionally biased region" description="Low complexity" evidence="1">
    <location>
        <begin position="102"/>
        <end position="111"/>
    </location>
</feature>
<proteinExistence type="predicted"/>
<keyword evidence="2" id="KW-0946">Virion</keyword>
<dbReference type="EMBL" id="PYAV01000002">
    <property type="protein sequence ID" value="PSL50816.1"/>
    <property type="molecule type" value="Genomic_DNA"/>
</dbReference>
<accession>A0A2P8HX59</accession>
<dbReference type="Proteomes" id="UP000242310">
    <property type="component" value="Unassembled WGS sequence"/>
</dbReference>
<sequence>MSNETLHPDVAAFKTFIQEHPDLIKEVRSGRADWNQLYQDWYILGEEDEIWAPYRSESNTPAQSSQAESLTQLLSQINVQELQKHMSQFSGVLGNVQQLMKQFQGPQEQQMPEPPSHDPFSFRGF</sequence>
<dbReference type="RefSeq" id="WP_181315211.1">
    <property type="nucleotide sequence ID" value="NZ_PYAV01000002.1"/>
</dbReference>
<keyword evidence="3" id="KW-1185">Reference proteome</keyword>
<protein>
    <submittedName>
        <fullName evidence="2">Putative coat protein YlbD-like</fullName>
    </submittedName>
</protein>
<dbReference type="Pfam" id="PF14071">
    <property type="entry name" value="YlbD_coat"/>
    <property type="match status" value="1"/>
</dbReference>
<dbReference type="InterPro" id="IPR025953">
    <property type="entry name" value="YlbD_coat"/>
</dbReference>
<evidence type="ECO:0000313" key="3">
    <source>
        <dbReference type="Proteomes" id="UP000242310"/>
    </source>
</evidence>
<evidence type="ECO:0000313" key="2">
    <source>
        <dbReference type="EMBL" id="PSL50816.1"/>
    </source>
</evidence>
<keyword evidence="2" id="KW-0167">Capsid protein</keyword>